<feature type="domain" description="Major facilitator superfamily (MFS) profile" evidence="8">
    <location>
        <begin position="42"/>
        <end position="456"/>
    </location>
</feature>
<dbReference type="Proteomes" id="UP000443353">
    <property type="component" value="Unassembled WGS sequence"/>
</dbReference>
<feature type="transmembrane region" description="Helical" evidence="7">
    <location>
        <begin position="51"/>
        <end position="72"/>
    </location>
</feature>
<dbReference type="EMBL" id="WSES01000005">
    <property type="protein sequence ID" value="MVW61845.1"/>
    <property type="molecule type" value="Genomic_DNA"/>
</dbReference>
<evidence type="ECO:0000256" key="6">
    <source>
        <dbReference type="ARBA" id="ARBA00023136"/>
    </source>
</evidence>
<dbReference type="InterPro" id="IPR005828">
    <property type="entry name" value="MFS_sugar_transport-like"/>
</dbReference>
<keyword evidence="10" id="KW-1185">Reference proteome</keyword>
<dbReference type="PANTHER" id="PTHR23511">
    <property type="entry name" value="SYNAPTIC VESICLE GLYCOPROTEIN 2"/>
    <property type="match status" value="1"/>
</dbReference>
<comment type="similarity">
    <text evidence="2">Belongs to the major facilitator superfamily. Sugar transporter (TC 2.A.1.1) family.</text>
</comment>
<dbReference type="PANTHER" id="PTHR23511:SF34">
    <property type="entry name" value="SYNAPTIC VESICLE GLYCOPROTEIN 2"/>
    <property type="match status" value="1"/>
</dbReference>
<dbReference type="RefSeq" id="WP_056122708.1">
    <property type="nucleotide sequence ID" value="NZ_WSES01000005.1"/>
</dbReference>
<feature type="transmembrane region" description="Helical" evidence="7">
    <location>
        <begin position="401"/>
        <end position="424"/>
    </location>
</feature>
<evidence type="ECO:0000256" key="4">
    <source>
        <dbReference type="ARBA" id="ARBA00022692"/>
    </source>
</evidence>
<dbReference type="InterPro" id="IPR020846">
    <property type="entry name" value="MFS_dom"/>
</dbReference>
<dbReference type="CDD" id="cd17316">
    <property type="entry name" value="MFS_SV2_like"/>
    <property type="match status" value="1"/>
</dbReference>
<organism evidence="9 10">
    <name type="scientific">Massilia cellulosiltytica</name>
    <dbReference type="NCBI Taxonomy" id="2683234"/>
    <lineage>
        <taxon>Bacteria</taxon>
        <taxon>Pseudomonadati</taxon>
        <taxon>Pseudomonadota</taxon>
        <taxon>Betaproteobacteria</taxon>
        <taxon>Burkholderiales</taxon>
        <taxon>Oxalobacteraceae</taxon>
        <taxon>Telluria group</taxon>
        <taxon>Massilia</taxon>
    </lineage>
</organism>
<protein>
    <submittedName>
        <fullName evidence="9">MFS transporter</fullName>
    </submittedName>
</protein>
<evidence type="ECO:0000313" key="10">
    <source>
        <dbReference type="Proteomes" id="UP000443353"/>
    </source>
</evidence>
<evidence type="ECO:0000256" key="2">
    <source>
        <dbReference type="ARBA" id="ARBA00010992"/>
    </source>
</evidence>
<evidence type="ECO:0000313" key="9">
    <source>
        <dbReference type="EMBL" id="MVW61845.1"/>
    </source>
</evidence>
<evidence type="ECO:0000256" key="3">
    <source>
        <dbReference type="ARBA" id="ARBA00022448"/>
    </source>
</evidence>
<feature type="transmembrane region" description="Helical" evidence="7">
    <location>
        <begin position="341"/>
        <end position="359"/>
    </location>
</feature>
<gene>
    <name evidence="9" type="ORF">GPY61_18100</name>
</gene>
<dbReference type="GO" id="GO:0016020">
    <property type="term" value="C:membrane"/>
    <property type="evidence" value="ECO:0007669"/>
    <property type="project" value="UniProtKB-SubCell"/>
</dbReference>
<keyword evidence="6 7" id="KW-0472">Membrane</keyword>
<feature type="transmembrane region" description="Helical" evidence="7">
    <location>
        <begin position="365"/>
        <end position="389"/>
    </location>
</feature>
<feature type="transmembrane region" description="Helical" evidence="7">
    <location>
        <begin position="111"/>
        <end position="131"/>
    </location>
</feature>
<dbReference type="InterPro" id="IPR036259">
    <property type="entry name" value="MFS_trans_sf"/>
</dbReference>
<keyword evidence="3" id="KW-0813">Transport</keyword>
<feature type="transmembrane region" description="Helical" evidence="7">
    <location>
        <begin position="430"/>
        <end position="449"/>
    </location>
</feature>
<dbReference type="PROSITE" id="PS00217">
    <property type="entry name" value="SUGAR_TRANSPORT_2"/>
    <property type="match status" value="1"/>
</dbReference>
<feature type="transmembrane region" description="Helical" evidence="7">
    <location>
        <begin position="78"/>
        <end position="99"/>
    </location>
</feature>
<evidence type="ECO:0000256" key="1">
    <source>
        <dbReference type="ARBA" id="ARBA00004141"/>
    </source>
</evidence>
<comment type="subcellular location">
    <subcellularLocation>
        <location evidence="1">Membrane</location>
        <topology evidence="1">Multi-pass membrane protein</topology>
    </subcellularLocation>
</comment>
<dbReference type="Gene3D" id="1.20.1250.20">
    <property type="entry name" value="MFS general substrate transporter like domains"/>
    <property type="match status" value="1"/>
</dbReference>
<dbReference type="GO" id="GO:0022857">
    <property type="term" value="F:transmembrane transporter activity"/>
    <property type="evidence" value="ECO:0007669"/>
    <property type="project" value="InterPro"/>
</dbReference>
<dbReference type="AlphaFoldDB" id="A0A7X3G196"/>
<proteinExistence type="inferred from homology"/>
<dbReference type="Pfam" id="PF00083">
    <property type="entry name" value="Sugar_tr"/>
    <property type="match status" value="1"/>
</dbReference>
<feature type="transmembrane region" description="Helical" evidence="7">
    <location>
        <begin position="194"/>
        <end position="215"/>
    </location>
</feature>
<evidence type="ECO:0000256" key="5">
    <source>
        <dbReference type="ARBA" id="ARBA00022989"/>
    </source>
</evidence>
<feature type="transmembrane region" description="Helical" evidence="7">
    <location>
        <begin position="166"/>
        <end position="188"/>
    </location>
</feature>
<comment type="caution">
    <text evidence="9">The sequence shown here is derived from an EMBL/GenBank/DDBJ whole genome shotgun (WGS) entry which is preliminary data.</text>
</comment>
<evidence type="ECO:0000256" key="7">
    <source>
        <dbReference type="SAM" id="Phobius"/>
    </source>
</evidence>
<evidence type="ECO:0000259" key="8">
    <source>
        <dbReference type="PROSITE" id="PS50850"/>
    </source>
</evidence>
<dbReference type="SUPFAM" id="SSF103473">
    <property type="entry name" value="MFS general substrate transporter"/>
    <property type="match status" value="1"/>
</dbReference>
<keyword evidence="5 7" id="KW-1133">Transmembrane helix</keyword>
<reference evidence="9 10" key="1">
    <citation type="submission" date="2019-12" db="EMBL/GenBank/DDBJ databases">
        <authorList>
            <person name="Li C."/>
            <person name="Zhao J."/>
        </authorList>
    </citation>
    <scope>NUCLEOTIDE SEQUENCE [LARGE SCALE GENOMIC DNA]</scope>
    <source>
        <strain evidence="9 10">NEAU-DD11</strain>
    </source>
</reference>
<name>A0A7X3G196_9BURK</name>
<dbReference type="InterPro" id="IPR005829">
    <property type="entry name" value="Sugar_transporter_CS"/>
</dbReference>
<sequence length="464" mass="50051">MLSSITDVKVSSSPAAADQDGRGAALIARMESVPISRWHVRARVVMGSATFFDAFDALSLAYVLPVLIGMWHLAPGQIGLLIATGYIGQLVGAIFFGWLAERIGRVKSEFWTILLMSVMSLACAATGNFNGLMVCRFIQGIGVGGGNPVAAVYINELSVAHNRGRFFLLYELIFPLGLLAAAQAGSLLVPHVGWQSMFLVGGIPGLLIVGFIWCLPESPRWLIGKGRFDEAERIIERIEASTDKRIEVKARPRVPAQAARKAGVRELFSAFYRKRTFVVWALWGTAYFVANGLNNWMPSLYKTVYHLPLGQALRLASMSNVLSVIFVLACAFLVDRVGRRRWVMSSFSIAGVLLAALYFTGAPSAYGVMLLGSTAYAVIGTTTILLFLYTPEIYPTRMRAVGTALATSWFRAASAAGPAIVGVVLGTKGVAPVFLMFAGVCVLGLLAALGMTETRQKSLEEIAP</sequence>
<accession>A0A7X3G196</accession>
<feature type="transmembrane region" description="Helical" evidence="7">
    <location>
        <begin position="277"/>
        <end position="293"/>
    </location>
</feature>
<dbReference type="PROSITE" id="PS50850">
    <property type="entry name" value="MFS"/>
    <property type="match status" value="1"/>
</dbReference>
<keyword evidence="4 7" id="KW-0812">Transmembrane</keyword>
<feature type="transmembrane region" description="Helical" evidence="7">
    <location>
        <begin position="137"/>
        <end position="154"/>
    </location>
</feature>
<feature type="transmembrane region" description="Helical" evidence="7">
    <location>
        <begin position="313"/>
        <end position="334"/>
    </location>
</feature>